<comment type="caution">
    <text evidence="5">The sequence shown here is derived from an EMBL/GenBank/DDBJ whole genome shotgun (WGS) entry which is preliminary data.</text>
</comment>
<dbReference type="EMBL" id="JMSE01000967">
    <property type="protein sequence ID" value="KDN66129.1"/>
    <property type="molecule type" value="Genomic_DNA"/>
</dbReference>
<reference evidence="6" key="1">
    <citation type="journal article" date="2014" name="Genome Announc.">
        <title>Draft genome sequence of Colletotrichum sublineola, a destructive pathogen of cultivated sorghum.</title>
        <authorList>
            <person name="Baroncelli R."/>
            <person name="Sanz-Martin J.M."/>
            <person name="Rech G.E."/>
            <person name="Sukno S.A."/>
            <person name="Thon M.R."/>
        </authorList>
    </citation>
    <scope>NUCLEOTIDE SEQUENCE [LARGE SCALE GENOMIC DNA]</scope>
    <source>
        <strain evidence="6">TX430BB</strain>
    </source>
</reference>
<proteinExistence type="inferred from homology"/>
<evidence type="ECO:0000256" key="4">
    <source>
        <dbReference type="SAM" id="MobiDB-lite"/>
    </source>
</evidence>
<keyword evidence="2" id="KW-0560">Oxidoreductase</keyword>
<dbReference type="STRING" id="1173701.A0A066XER2"/>
<name>A0A066XER2_COLSU</name>
<dbReference type="GO" id="GO:0016491">
    <property type="term" value="F:oxidoreductase activity"/>
    <property type="evidence" value="ECO:0007669"/>
    <property type="project" value="UniProtKB-KW"/>
</dbReference>
<dbReference type="InterPro" id="IPR036291">
    <property type="entry name" value="NAD(P)-bd_dom_sf"/>
</dbReference>
<dbReference type="PANTHER" id="PTHR24320:SF154">
    <property type="entry name" value="OXIDOREDUCTASE, SHORT-CHAIN DEHYDROGENASE_REDUCTASE FAMILY (AFU_ORTHOLOGUE AFUA_2G04560)"/>
    <property type="match status" value="1"/>
</dbReference>
<dbReference type="Proteomes" id="UP000027238">
    <property type="component" value="Unassembled WGS sequence"/>
</dbReference>
<dbReference type="Gene3D" id="3.40.50.720">
    <property type="entry name" value="NAD(P)-binding Rossmann-like Domain"/>
    <property type="match status" value="1"/>
</dbReference>
<gene>
    <name evidence="5" type="ORF">CSUB01_08981</name>
</gene>
<evidence type="ECO:0000313" key="5">
    <source>
        <dbReference type="EMBL" id="KDN66129.1"/>
    </source>
</evidence>
<accession>A0A066XER2</accession>
<evidence type="ECO:0000256" key="3">
    <source>
        <dbReference type="RuleBase" id="RU000363"/>
    </source>
</evidence>
<evidence type="ECO:0000256" key="1">
    <source>
        <dbReference type="ARBA" id="ARBA00006484"/>
    </source>
</evidence>
<evidence type="ECO:0000256" key="2">
    <source>
        <dbReference type="ARBA" id="ARBA00023002"/>
    </source>
</evidence>
<comment type="similarity">
    <text evidence="1 3">Belongs to the short-chain dehydrogenases/reductases (SDR) family.</text>
</comment>
<dbReference type="PANTHER" id="PTHR24320">
    <property type="entry name" value="RETINOL DEHYDROGENASE"/>
    <property type="match status" value="1"/>
</dbReference>
<protein>
    <submittedName>
        <fullName evidence="5">Putative short-chain dehydrogenase/reductase family Oxidoreductase</fullName>
    </submittedName>
</protein>
<dbReference type="Pfam" id="PF00106">
    <property type="entry name" value="adh_short"/>
    <property type="match status" value="1"/>
</dbReference>
<dbReference type="eggNOG" id="KOG1208">
    <property type="taxonomic scope" value="Eukaryota"/>
</dbReference>
<feature type="region of interest" description="Disordered" evidence="4">
    <location>
        <begin position="174"/>
        <end position="195"/>
    </location>
</feature>
<dbReference type="PRINTS" id="PR00081">
    <property type="entry name" value="GDHRDH"/>
</dbReference>
<dbReference type="SUPFAM" id="SSF51735">
    <property type="entry name" value="NAD(P)-binding Rossmann-fold domains"/>
    <property type="match status" value="1"/>
</dbReference>
<sequence length="436" mass="46251">MPALFVYEKDLVDPTPKIPSLEGKVIFVTGDSGPVGHGLASQPVFECTYINEEPPLKKLVQTLEALAKPQLLEAAGIPQGRKCISQMAKEALVLSRSGRDMVAALAGTSHVFLVATSAYLRPSSRNDQKSEPRLTTPQGTAGLGKATILALLAHNPLHIYFSGRSRPAAEALIASVTPSSPSSSSSSPPPPPPPLTFVQMDLASLATIKPALAASFAHDRLDVLVNNAGIMAVPAGLSADGYEVQFATNHLGHAMLVRALLPVLRRTAALPGSDVRVVTLTSVGYQGHPRDGVSFATLRTTQAGPPFLGPWTRYGQSKLANILFTRELARQHPSITAVAVHPGVIGTGLVANQGLLNRLLIHASNKLAGAPMLTPDRGCWNQVWAAAAAARGDLVSGGFYMPVGRLADDKLDRFATDDELAGELWRWTEDVLARFD</sequence>
<dbReference type="OMA" id="LMCATEP"/>
<organism evidence="5 6">
    <name type="scientific">Colletotrichum sublineola</name>
    <name type="common">Sorghum anthracnose fungus</name>
    <dbReference type="NCBI Taxonomy" id="1173701"/>
    <lineage>
        <taxon>Eukaryota</taxon>
        <taxon>Fungi</taxon>
        <taxon>Dikarya</taxon>
        <taxon>Ascomycota</taxon>
        <taxon>Pezizomycotina</taxon>
        <taxon>Sordariomycetes</taxon>
        <taxon>Hypocreomycetidae</taxon>
        <taxon>Glomerellales</taxon>
        <taxon>Glomerellaceae</taxon>
        <taxon>Colletotrichum</taxon>
        <taxon>Colletotrichum graminicola species complex</taxon>
    </lineage>
</organism>
<dbReference type="OrthoDB" id="191139at2759"/>
<dbReference type="PRINTS" id="PR00080">
    <property type="entry name" value="SDRFAMILY"/>
</dbReference>
<keyword evidence="6" id="KW-1185">Reference proteome</keyword>
<dbReference type="InterPro" id="IPR002347">
    <property type="entry name" value="SDR_fam"/>
</dbReference>
<evidence type="ECO:0000313" key="6">
    <source>
        <dbReference type="Proteomes" id="UP000027238"/>
    </source>
</evidence>
<dbReference type="HOGENOM" id="CLU_010194_44_6_1"/>
<dbReference type="AlphaFoldDB" id="A0A066XER2"/>